<comment type="catalytic activity">
    <reaction evidence="10 11">
        <text>UTP + L-glutamine + ATP + H2O = CTP + L-glutamate + ADP + phosphate + 2 H(+)</text>
        <dbReference type="Rhea" id="RHEA:26426"/>
        <dbReference type="ChEBI" id="CHEBI:15377"/>
        <dbReference type="ChEBI" id="CHEBI:15378"/>
        <dbReference type="ChEBI" id="CHEBI:29985"/>
        <dbReference type="ChEBI" id="CHEBI:30616"/>
        <dbReference type="ChEBI" id="CHEBI:37563"/>
        <dbReference type="ChEBI" id="CHEBI:43474"/>
        <dbReference type="ChEBI" id="CHEBI:46398"/>
        <dbReference type="ChEBI" id="CHEBI:58359"/>
        <dbReference type="ChEBI" id="CHEBI:456216"/>
        <dbReference type="EC" id="6.3.4.2"/>
    </reaction>
</comment>
<dbReference type="CDD" id="cd01746">
    <property type="entry name" value="GATase1_CTP_Synthase"/>
    <property type="match status" value="1"/>
</dbReference>
<dbReference type="InterPro" id="IPR033828">
    <property type="entry name" value="GATase1_CTP_Synthase"/>
</dbReference>
<dbReference type="GO" id="GO:0005524">
    <property type="term" value="F:ATP binding"/>
    <property type="evidence" value="ECO:0007669"/>
    <property type="project" value="UniProtKB-KW"/>
</dbReference>
<dbReference type="Pfam" id="PF06418">
    <property type="entry name" value="CTP_synth_N"/>
    <property type="match status" value="1"/>
</dbReference>
<feature type="binding site" evidence="11">
    <location>
        <position position="141"/>
    </location>
    <ligand>
        <name>Mg(2+)</name>
        <dbReference type="ChEBI" id="CHEBI:18420"/>
    </ligand>
</feature>
<evidence type="ECO:0000256" key="10">
    <source>
        <dbReference type="ARBA" id="ARBA00047781"/>
    </source>
</evidence>
<dbReference type="PANTHER" id="PTHR11550:SF0">
    <property type="entry name" value="CTP SYNTHASE-RELATED"/>
    <property type="match status" value="1"/>
</dbReference>
<evidence type="ECO:0000256" key="5">
    <source>
        <dbReference type="ARBA" id="ARBA00022741"/>
    </source>
</evidence>
<dbReference type="HAMAP" id="MF_01227">
    <property type="entry name" value="PyrG"/>
    <property type="match status" value="1"/>
</dbReference>
<protein>
    <recommendedName>
        <fullName evidence="11">CTP synthase</fullName>
        <ecNumber evidence="11">6.3.4.2</ecNumber>
    </recommendedName>
    <alternativeName>
        <fullName evidence="11">Cytidine 5'-triphosphate synthase</fullName>
    </alternativeName>
    <alternativeName>
        <fullName evidence="11">Cytidine triphosphate synthetase</fullName>
        <shortName evidence="11">CTP synthetase</shortName>
        <shortName evidence="11">CTPS</shortName>
    </alternativeName>
    <alternativeName>
        <fullName evidence="11">UTP--ammonia ligase</fullName>
    </alternativeName>
</protein>
<evidence type="ECO:0000256" key="11">
    <source>
        <dbReference type="HAMAP-Rule" id="MF_01227"/>
    </source>
</evidence>
<name>A0A938XEH3_9CLOT</name>
<feature type="active site" evidence="11">
    <location>
        <position position="509"/>
    </location>
</feature>
<dbReference type="GO" id="GO:0019856">
    <property type="term" value="P:pyrimidine nucleobase biosynthetic process"/>
    <property type="evidence" value="ECO:0007669"/>
    <property type="project" value="TreeGrafter"/>
</dbReference>
<comment type="function">
    <text evidence="11">Catalyzes the ATP-dependent amination of UTP to CTP with either L-glutamine or ammonia as the source of nitrogen. Regulates intracellular CTP levels through interactions with the four ribonucleotide triphosphates.</text>
</comment>
<dbReference type="Gene3D" id="3.40.50.880">
    <property type="match status" value="1"/>
</dbReference>
<dbReference type="NCBIfam" id="NF003792">
    <property type="entry name" value="PRK05380.1"/>
    <property type="match status" value="1"/>
</dbReference>
<dbReference type="GO" id="GO:0042802">
    <property type="term" value="F:identical protein binding"/>
    <property type="evidence" value="ECO:0007669"/>
    <property type="project" value="TreeGrafter"/>
</dbReference>
<dbReference type="GO" id="GO:0044210">
    <property type="term" value="P:'de novo' CTP biosynthetic process"/>
    <property type="evidence" value="ECO:0007669"/>
    <property type="project" value="UniProtKB-UniRule"/>
</dbReference>
<feature type="binding site" evidence="11">
    <location>
        <position position="354"/>
    </location>
    <ligand>
        <name>L-glutamine</name>
        <dbReference type="ChEBI" id="CHEBI:58359"/>
    </ligand>
</feature>
<feature type="binding site" evidence="11">
    <location>
        <begin position="188"/>
        <end position="193"/>
    </location>
    <ligand>
        <name>CTP</name>
        <dbReference type="ChEBI" id="CHEBI:37563"/>
        <note>allosteric inhibitor</note>
    </ligand>
</feature>
<feature type="binding site" evidence="11">
    <location>
        <position position="13"/>
    </location>
    <ligand>
        <name>UTP</name>
        <dbReference type="ChEBI" id="CHEBI:46398"/>
    </ligand>
</feature>
<comment type="catalytic activity">
    <reaction evidence="11">
        <text>UTP + NH4(+) + ATP = CTP + ADP + phosphate + 2 H(+)</text>
        <dbReference type="Rhea" id="RHEA:16597"/>
        <dbReference type="ChEBI" id="CHEBI:15378"/>
        <dbReference type="ChEBI" id="CHEBI:28938"/>
        <dbReference type="ChEBI" id="CHEBI:30616"/>
        <dbReference type="ChEBI" id="CHEBI:37563"/>
        <dbReference type="ChEBI" id="CHEBI:43474"/>
        <dbReference type="ChEBI" id="CHEBI:46398"/>
        <dbReference type="ChEBI" id="CHEBI:456216"/>
    </reaction>
</comment>
<dbReference type="AlphaFoldDB" id="A0A938XEH3"/>
<accession>A0A938XEH3</accession>
<keyword evidence="15" id="KW-1185">Reference proteome</keyword>
<dbReference type="Gene3D" id="3.40.50.300">
    <property type="entry name" value="P-loop containing nucleotide triphosphate hydrolases"/>
    <property type="match status" value="1"/>
</dbReference>
<keyword evidence="7 11" id="KW-0460">Magnesium</keyword>
<feature type="domain" description="CTP synthase N-terminal" evidence="13">
    <location>
        <begin position="3"/>
        <end position="267"/>
    </location>
</feature>
<dbReference type="SUPFAM" id="SSF52317">
    <property type="entry name" value="Class I glutamine amidotransferase-like"/>
    <property type="match status" value="1"/>
</dbReference>
<evidence type="ECO:0000256" key="7">
    <source>
        <dbReference type="ARBA" id="ARBA00022842"/>
    </source>
</evidence>
<proteinExistence type="inferred from homology"/>
<dbReference type="EMBL" id="JACJLV010000001">
    <property type="protein sequence ID" value="MBM6825587.1"/>
    <property type="molecule type" value="Genomic_DNA"/>
</dbReference>
<dbReference type="GO" id="GO:0046872">
    <property type="term" value="F:metal ion binding"/>
    <property type="evidence" value="ECO:0007669"/>
    <property type="project" value="UniProtKB-KW"/>
</dbReference>
<dbReference type="PROSITE" id="PS51273">
    <property type="entry name" value="GATASE_TYPE_1"/>
    <property type="match status" value="1"/>
</dbReference>
<dbReference type="NCBIfam" id="TIGR00337">
    <property type="entry name" value="PyrG"/>
    <property type="match status" value="1"/>
</dbReference>
<feature type="binding site" evidence="11">
    <location>
        <position position="242"/>
    </location>
    <ligand>
        <name>ATP</name>
        <dbReference type="ChEBI" id="CHEBI:30616"/>
    </ligand>
</feature>
<feature type="binding site" evidence="11">
    <location>
        <position position="462"/>
    </location>
    <ligand>
        <name>L-glutamine</name>
        <dbReference type="ChEBI" id="CHEBI:58359"/>
    </ligand>
</feature>
<comment type="similarity">
    <text evidence="2 11">Belongs to the CTP synthase family.</text>
</comment>
<feature type="binding site" evidence="11">
    <location>
        <position position="224"/>
    </location>
    <ligand>
        <name>CTP</name>
        <dbReference type="ChEBI" id="CHEBI:37563"/>
        <note>allosteric inhibitor</note>
    </ligand>
</feature>
<feature type="binding site" evidence="11">
    <location>
        <position position="71"/>
    </location>
    <ligand>
        <name>ATP</name>
        <dbReference type="ChEBI" id="CHEBI:30616"/>
    </ligand>
</feature>
<reference evidence="14" key="1">
    <citation type="submission" date="2020-08" db="EMBL/GenBank/DDBJ databases">
        <authorList>
            <person name="Cejkova D."/>
            <person name="Kubasova T."/>
            <person name="Jahodarova E."/>
            <person name="Rychlik I."/>
        </authorList>
    </citation>
    <scope>NUCLEOTIDE SEQUENCE</scope>
    <source>
        <strain evidence="14">An420c</strain>
    </source>
</reference>
<keyword evidence="9 11" id="KW-0665">Pyrimidine biosynthesis</keyword>
<dbReference type="InterPro" id="IPR029062">
    <property type="entry name" value="Class_I_gatase-like"/>
</dbReference>
<evidence type="ECO:0000313" key="14">
    <source>
        <dbReference type="EMBL" id="MBM6825587.1"/>
    </source>
</evidence>
<dbReference type="Proteomes" id="UP000713880">
    <property type="component" value="Unassembled WGS sequence"/>
</dbReference>
<evidence type="ECO:0000256" key="3">
    <source>
        <dbReference type="ARBA" id="ARBA00022598"/>
    </source>
</evidence>
<dbReference type="InterPro" id="IPR017456">
    <property type="entry name" value="CTP_synthase_N"/>
</dbReference>
<feature type="domain" description="Glutamine amidotransferase" evidence="12">
    <location>
        <begin position="302"/>
        <end position="526"/>
    </location>
</feature>
<dbReference type="InterPro" id="IPR004468">
    <property type="entry name" value="CTP_synthase"/>
</dbReference>
<feature type="region of interest" description="Amidoligase domain" evidence="11">
    <location>
        <begin position="1"/>
        <end position="267"/>
    </location>
</feature>
<dbReference type="FunFam" id="3.40.50.300:FF:000009">
    <property type="entry name" value="CTP synthase"/>
    <property type="match status" value="1"/>
</dbReference>
<comment type="subunit">
    <text evidence="11">Homotetramer.</text>
</comment>
<feature type="binding site" evidence="11">
    <location>
        <begin position="14"/>
        <end position="19"/>
    </location>
    <ligand>
        <name>ATP</name>
        <dbReference type="ChEBI" id="CHEBI:30616"/>
    </ligand>
</feature>
<dbReference type="GO" id="GO:0003883">
    <property type="term" value="F:CTP synthase activity"/>
    <property type="evidence" value="ECO:0007669"/>
    <property type="project" value="UniProtKB-UniRule"/>
</dbReference>
<dbReference type="InterPro" id="IPR027417">
    <property type="entry name" value="P-loop_NTPase"/>
</dbReference>
<dbReference type="FunFam" id="3.40.50.880:FF:000002">
    <property type="entry name" value="CTP synthase"/>
    <property type="match status" value="1"/>
</dbReference>
<feature type="binding site" evidence="11">
    <location>
        <begin position="148"/>
        <end position="150"/>
    </location>
    <ligand>
        <name>CTP</name>
        <dbReference type="ChEBI" id="CHEBI:37563"/>
        <note>allosteric inhibitor</note>
    </ligand>
</feature>
<comment type="miscellaneous">
    <text evidence="11">CTPSs have evolved a hybrid strategy for distinguishing between UTP and CTP. The overlapping regions of the product feedback inhibitory and substrate sites recognize a common feature in both compounds, the triphosphate moiety. To differentiate isosteric substrate and product pyrimidine rings, an additional pocket far from the expected kinase/ligase catalytic site, specifically recognizes the cytosine and ribose portions of the product inhibitor.</text>
</comment>
<dbReference type="RefSeq" id="WP_204907655.1">
    <property type="nucleotide sequence ID" value="NZ_JACJLV010000001.1"/>
</dbReference>
<feature type="active site" evidence="11">
    <location>
        <position position="507"/>
    </location>
</feature>
<feature type="binding site" evidence="11">
    <location>
        <position position="71"/>
    </location>
    <ligand>
        <name>Mg(2+)</name>
        <dbReference type="ChEBI" id="CHEBI:18420"/>
    </ligand>
</feature>
<keyword evidence="6 11" id="KW-0067">ATP-binding</keyword>
<keyword evidence="3 11" id="KW-0436">Ligase</keyword>
<keyword evidence="8 11" id="KW-0315">Glutamine amidotransferase</keyword>
<evidence type="ECO:0000256" key="6">
    <source>
        <dbReference type="ARBA" id="ARBA00022840"/>
    </source>
</evidence>
<feature type="binding site" evidence="11">
    <location>
        <position position="224"/>
    </location>
    <ligand>
        <name>UTP</name>
        <dbReference type="ChEBI" id="CHEBI:46398"/>
    </ligand>
</feature>
<dbReference type="CDD" id="cd03113">
    <property type="entry name" value="CTPS_N"/>
    <property type="match status" value="1"/>
</dbReference>
<comment type="caution">
    <text evidence="14">The sequence shown here is derived from an EMBL/GenBank/DDBJ whole genome shotgun (WGS) entry which is preliminary data.</text>
</comment>
<feature type="binding site" evidence="11">
    <location>
        <position position="405"/>
    </location>
    <ligand>
        <name>L-glutamine</name>
        <dbReference type="ChEBI" id="CHEBI:58359"/>
    </ligand>
</feature>
<evidence type="ECO:0000256" key="2">
    <source>
        <dbReference type="ARBA" id="ARBA00007533"/>
    </source>
</evidence>
<feature type="binding site" evidence="11">
    <location>
        <position position="13"/>
    </location>
    <ligand>
        <name>CTP</name>
        <dbReference type="ChEBI" id="CHEBI:37563"/>
        <note>allosteric inhibitor</note>
    </ligand>
</feature>
<evidence type="ECO:0000256" key="9">
    <source>
        <dbReference type="ARBA" id="ARBA00022975"/>
    </source>
</evidence>
<feature type="binding site" evidence="11">
    <location>
        <begin position="382"/>
        <end position="385"/>
    </location>
    <ligand>
        <name>L-glutamine</name>
        <dbReference type="ChEBI" id="CHEBI:58359"/>
    </ligand>
</feature>
<comment type="pathway">
    <text evidence="1 11">Pyrimidine metabolism; CTP biosynthesis via de novo pathway; CTP from UDP: step 2/2.</text>
</comment>
<gene>
    <name evidence="11" type="primary">pyrG</name>
    <name evidence="14" type="ORF">H6A13_00505</name>
</gene>
<comment type="activity regulation">
    <text evidence="11">Allosterically activated by GTP, when glutamine is the substrate; GTP has no effect on the reaction when ammonia is the substrate. The allosteric effector GTP functions by stabilizing the protein conformation that binds the tetrahedral intermediate(s) formed during glutamine hydrolysis. Inhibited by the product CTP, via allosteric rather than competitive inhibition.</text>
</comment>
<comment type="catalytic activity">
    <reaction evidence="11">
        <text>L-glutamine + H2O = L-glutamate + NH4(+)</text>
        <dbReference type="Rhea" id="RHEA:15889"/>
        <dbReference type="ChEBI" id="CHEBI:15377"/>
        <dbReference type="ChEBI" id="CHEBI:28938"/>
        <dbReference type="ChEBI" id="CHEBI:29985"/>
        <dbReference type="ChEBI" id="CHEBI:58359"/>
    </reaction>
</comment>
<organism evidence="14 15">
    <name type="scientific">Mordavella massiliensis</name>
    <dbReference type="NCBI Taxonomy" id="1871024"/>
    <lineage>
        <taxon>Bacteria</taxon>
        <taxon>Bacillati</taxon>
        <taxon>Bacillota</taxon>
        <taxon>Clostridia</taxon>
        <taxon>Eubacteriales</taxon>
        <taxon>Clostridiaceae</taxon>
        <taxon>Mordavella</taxon>
    </lineage>
</organism>
<dbReference type="PANTHER" id="PTHR11550">
    <property type="entry name" value="CTP SYNTHASE"/>
    <property type="match status" value="1"/>
</dbReference>
<comment type="caution">
    <text evidence="11">Lacks conserved residue(s) required for the propagation of feature annotation.</text>
</comment>
<reference evidence="14" key="2">
    <citation type="journal article" date="2021" name="Sci. Rep.">
        <title>The distribution of antibiotic resistance genes in chicken gut microbiota commensals.</title>
        <authorList>
            <person name="Juricova H."/>
            <person name="Matiasovicova J."/>
            <person name="Kubasova T."/>
            <person name="Cejkova D."/>
            <person name="Rychlik I."/>
        </authorList>
    </citation>
    <scope>NUCLEOTIDE SEQUENCE</scope>
    <source>
        <strain evidence="14">An420c</strain>
    </source>
</reference>
<evidence type="ECO:0000259" key="12">
    <source>
        <dbReference type="Pfam" id="PF00117"/>
    </source>
</evidence>
<feature type="binding site" evidence="11">
    <location>
        <begin position="188"/>
        <end position="193"/>
    </location>
    <ligand>
        <name>UTP</name>
        <dbReference type="ChEBI" id="CHEBI:46398"/>
    </ligand>
</feature>
<keyword evidence="4 11" id="KW-0479">Metal-binding</keyword>
<evidence type="ECO:0000256" key="8">
    <source>
        <dbReference type="ARBA" id="ARBA00022962"/>
    </source>
</evidence>
<evidence type="ECO:0000313" key="15">
    <source>
        <dbReference type="Proteomes" id="UP000713880"/>
    </source>
</evidence>
<dbReference type="Pfam" id="PF00117">
    <property type="entry name" value="GATase"/>
    <property type="match status" value="1"/>
</dbReference>
<evidence type="ECO:0000256" key="4">
    <source>
        <dbReference type="ARBA" id="ARBA00022723"/>
    </source>
</evidence>
<dbReference type="SUPFAM" id="SSF52540">
    <property type="entry name" value="P-loop containing nucleoside triphosphate hydrolases"/>
    <property type="match status" value="1"/>
</dbReference>
<dbReference type="InterPro" id="IPR017926">
    <property type="entry name" value="GATASE"/>
</dbReference>
<dbReference type="EC" id="6.3.4.2" evidence="11"/>
<evidence type="ECO:0000259" key="13">
    <source>
        <dbReference type="Pfam" id="PF06418"/>
    </source>
</evidence>
<sequence>MVKYVFVTGGVVSGLGKGITAASLGRLLKARGYQVTMQKFDPYINMDPGTMNPIQHGEVFVTDDGTETDLDLGHYERFIDENLDRHSNVTTGKIYWTVLQKERHGDYGGGTVQVIPHITNEIKSRFYRGKTPEEDRIAIIEVGGTVGDIESQPFLEAIRQFQHDVGKENAILLHVTLVPYLKASGELKTKPTQASVKELQGLGLRPDVLVCRSEYPLTVELKDKIALFCNVPSDHVLQNLDVEYLYEAPLSMEKEHLAQVVCDCLHIPCPEADLTDWRTMVDNLRHPQSETEIAIVGKYIQLHDAYLSVVEALKHGGIAGRVNIHIRWVDSEEIERQGCEALLQGVDGILIPGGFGLRGTEGKIQAAGYAREKKIPFLGICLGMQMAIVEFARNVAGLLDAASTELNPDTLHPVIDLMPEQSGVENIGGTLRLGAYPCVLKEGTKAYALYGEKEIFERHRHRYEVNNDYRTILEEQGMTMAGLSPDGHIVEMIELKDHPFFVGTQGHPELKSRPNRAHPLFRGFVKAADTYGKEKKARRDQV</sequence>
<keyword evidence="5 11" id="KW-0547">Nucleotide-binding</keyword>
<feature type="active site" description="Nucleophile; for glutamine hydrolysis" evidence="11">
    <location>
        <position position="381"/>
    </location>
</feature>
<evidence type="ECO:0000256" key="1">
    <source>
        <dbReference type="ARBA" id="ARBA00005171"/>
    </source>
</evidence>
<dbReference type="GO" id="GO:0005829">
    <property type="term" value="C:cytosol"/>
    <property type="evidence" value="ECO:0007669"/>
    <property type="project" value="TreeGrafter"/>
</dbReference>
<dbReference type="GO" id="GO:0097268">
    <property type="term" value="C:cytoophidium"/>
    <property type="evidence" value="ECO:0007669"/>
    <property type="project" value="UniProtKB-ARBA"/>
</dbReference>